<dbReference type="AlphaFoldDB" id="A0A8T1YPP5"/>
<keyword evidence="2" id="KW-1185">Reference proteome</keyword>
<dbReference type="Proteomes" id="UP000694251">
    <property type="component" value="Chromosome 12"/>
</dbReference>
<comment type="caution">
    <text evidence="1">The sequence shown here is derived from an EMBL/GenBank/DDBJ whole genome shotgun (WGS) entry which is preliminary data.</text>
</comment>
<accession>A0A8T1YPP5</accession>
<evidence type="ECO:0000313" key="2">
    <source>
        <dbReference type="Proteomes" id="UP000694251"/>
    </source>
</evidence>
<sequence>MVHGSLCESLLFFYGEICFPFRSDQQFQR</sequence>
<name>A0A8T1YPP5_ARASU</name>
<proteinExistence type="predicted"/>
<evidence type="ECO:0000313" key="1">
    <source>
        <dbReference type="EMBL" id="KAG7547952.1"/>
    </source>
</evidence>
<organism evidence="1 2">
    <name type="scientific">Arabidopsis suecica</name>
    <name type="common">Swedish thale-cress</name>
    <name type="synonym">Cardaminopsis suecica</name>
    <dbReference type="NCBI Taxonomy" id="45249"/>
    <lineage>
        <taxon>Eukaryota</taxon>
        <taxon>Viridiplantae</taxon>
        <taxon>Streptophyta</taxon>
        <taxon>Embryophyta</taxon>
        <taxon>Tracheophyta</taxon>
        <taxon>Spermatophyta</taxon>
        <taxon>Magnoliopsida</taxon>
        <taxon>eudicotyledons</taxon>
        <taxon>Gunneridae</taxon>
        <taxon>Pentapetalae</taxon>
        <taxon>rosids</taxon>
        <taxon>malvids</taxon>
        <taxon>Brassicales</taxon>
        <taxon>Brassicaceae</taxon>
        <taxon>Camelineae</taxon>
        <taxon>Arabidopsis</taxon>
    </lineage>
</organism>
<dbReference type="EMBL" id="JAEFBJ010000012">
    <property type="protein sequence ID" value="KAG7547952.1"/>
    <property type="molecule type" value="Genomic_DNA"/>
</dbReference>
<gene>
    <name evidence="1" type="ORF">ISN44_As12g031560</name>
</gene>
<feature type="non-terminal residue" evidence="1">
    <location>
        <position position="29"/>
    </location>
</feature>
<reference evidence="1 2" key="1">
    <citation type="submission" date="2020-12" db="EMBL/GenBank/DDBJ databases">
        <title>Concerted genomic and epigenomic changes stabilize Arabidopsis allopolyploids.</title>
        <authorList>
            <person name="Chen Z."/>
        </authorList>
    </citation>
    <scope>NUCLEOTIDE SEQUENCE [LARGE SCALE GENOMIC DNA]</scope>
    <source>
        <strain evidence="1">As9502</strain>
        <tissue evidence="1">Leaf</tissue>
    </source>
</reference>
<protein>
    <submittedName>
        <fullName evidence="1">Uncharacterized protein</fullName>
    </submittedName>
</protein>